<feature type="compositionally biased region" description="Pro residues" evidence="1">
    <location>
        <begin position="92"/>
        <end position="103"/>
    </location>
</feature>
<evidence type="ECO:0008006" key="4">
    <source>
        <dbReference type="Google" id="ProtNLM"/>
    </source>
</evidence>
<evidence type="ECO:0000313" key="3">
    <source>
        <dbReference type="Proteomes" id="UP001651690"/>
    </source>
</evidence>
<dbReference type="Proteomes" id="UP001651690">
    <property type="component" value="Unassembled WGS sequence"/>
</dbReference>
<keyword evidence="3" id="KW-1185">Reference proteome</keyword>
<sequence>MTLALSGAVFAAGLLAGCGSSDDSVENPTTSGTITTGVSSAPSTTRPPSNTQAPPSAPAETSAPAGGGAQSPTTGLSPVGPSQTVSGGNSATPPPVRQSPSPPTGDNLPGENSGPAGQPGAPGDDN</sequence>
<feature type="compositionally biased region" description="Low complexity" evidence="1">
    <location>
        <begin position="114"/>
        <end position="126"/>
    </location>
</feature>
<dbReference type="EMBL" id="JANDBD010000004">
    <property type="protein sequence ID" value="MCP9272847.1"/>
    <property type="molecule type" value="Genomic_DNA"/>
</dbReference>
<comment type="caution">
    <text evidence="2">The sequence shown here is derived from an EMBL/GenBank/DDBJ whole genome shotgun (WGS) entry which is preliminary data.</text>
</comment>
<dbReference type="RefSeq" id="WP_255060091.1">
    <property type="nucleotide sequence ID" value="NZ_JANDBD010000004.1"/>
</dbReference>
<feature type="compositionally biased region" description="Polar residues" evidence="1">
    <location>
        <begin position="41"/>
        <end position="52"/>
    </location>
</feature>
<evidence type="ECO:0000256" key="1">
    <source>
        <dbReference type="SAM" id="MobiDB-lite"/>
    </source>
</evidence>
<evidence type="ECO:0000313" key="2">
    <source>
        <dbReference type="EMBL" id="MCP9272847.1"/>
    </source>
</evidence>
<accession>A0ABT1M4U5</accession>
<reference evidence="2 3" key="1">
    <citation type="submission" date="2022-06" db="EMBL/GenBank/DDBJ databases">
        <title>Mycolicibacterium sp. CAU 1645 isolated from seawater.</title>
        <authorList>
            <person name="Kim W."/>
        </authorList>
    </citation>
    <scope>NUCLEOTIDE SEQUENCE [LARGE SCALE GENOMIC DNA]</scope>
    <source>
        <strain evidence="2 3">CAU 1645</strain>
    </source>
</reference>
<organism evidence="2 3">
    <name type="scientific">Mycolicibacterium arenosum</name>
    <dbReference type="NCBI Taxonomy" id="2952157"/>
    <lineage>
        <taxon>Bacteria</taxon>
        <taxon>Bacillati</taxon>
        <taxon>Actinomycetota</taxon>
        <taxon>Actinomycetes</taxon>
        <taxon>Mycobacteriales</taxon>
        <taxon>Mycobacteriaceae</taxon>
        <taxon>Mycolicibacterium</taxon>
    </lineage>
</organism>
<name>A0ABT1M4U5_9MYCO</name>
<feature type="region of interest" description="Disordered" evidence="1">
    <location>
        <begin position="16"/>
        <end position="126"/>
    </location>
</feature>
<feature type="compositionally biased region" description="Low complexity" evidence="1">
    <location>
        <begin position="29"/>
        <end position="40"/>
    </location>
</feature>
<gene>
    <name evidence="2" type="ORF">NM203_11695</name>
</gene>
<feature type="compositionally biased region" description="Polar residues" evidence="1">
    <location>
        <begin position="70"/>
        <end position="91"/>
    </location>
</feature>
<protein>
    <recommendedName>
        <fullName evidence="4">Lipoprotein</fullName>
    </recommendedName>
</protein>
<proteinExistence type="predicted"/>